<dbReference type="PROSITE" id="PS00108">
    <property type="entry name" value="PROTEIN_KINASE_ST"/>
    <property type="match status" value="1"/>
</dbReference>
<evidence type="ECO:0000313" key="12">
    <source>
        <dbReference type="EMBL" id="KAJ3485839.1"/>
    </source>
</evidence>
<keyword evidence="4 9" id="KW-0547">Nucleotide-binding</keyword>
<dbReference type="PANTHER" id="PTHR24356">
    <property type="entry name" value="SERINE/THREONINE-PROTEIN KINASE"/>
    <property type="match status" value="1"/>
</dbReference>
<evidence type="ECO:0000256" key="9">
    <source>
        <dbReference type="PROSITE-ProRule" id="PRU10141"/>
    </source>
</evidence>
<keyword evidence="13" id="KW-1185">Reference proteome</keyword>
<keyword evidence="3" id="KW-0808">Transferase</keyword>
<gene>
    <name evidence="12" type="ORF">NLI96_g4662</name>
</gene>
<organism evidence="12 13">
    <name type="scientific">Meripilus lineatus</name>
    <dbReference type="NCBI Taxonomy" id="2056292"/>
    <lineage>
        <taxon>Eukaryota</taxon>
        <taxon>Fungi</taxon>
        <taxon>Dikarya</taxon>
        <taxon>Basidiomycota</taxon>
        <taxon>Agaricomycotina</taxon>
        <taxon>Agaricomycetes</taxon>
        <taxon>Polyporales</taxon>
        <taxon>Meripilaceae</taxon>
        <taxon>Meripilus</taxon>
    </lineage>
</organism>
<evidence type="ECO:0000256" key="2">
    <source>
        <dbReference type="ARBA" id="ARBA00022527"/>
    </source>
</evidence>
<dbReference type="GO" id="GO:0005524">
    <property type="term" value="F:ATP binding"/>
    <property type="evidence" value="ECO:0007669"/>
    <property type="project" value="UniProtKB-UniRule"/>
</dbReference>
<sequence length="772" mass="83886">MYKTHPGFAAVVSTLLPPDLFANGLKSIPPSLYKNAEPHQFQGSPQEEEKSHVVQKQASPPIREIGCSIANHNVSNCFEPRPSVDYTSLITLVCVWLPTNGPNLSSLLGIRPPGKILEMQRSFTSASWMKGCMIKLFWVLDLRLAMEPSQTSLHQGMQSGELNALLGFKCSRKEQSDYNLSDFSELPFASEYDFASYLASLPSPILPTPVESTVVVDNFTIVSDIPLEAPAEEVVTFVDSCGTLWDGEDSGSPAVPADITSSGDSFDSDASISWQLVCVTGNARTTVAPPLPPTSVAAPKLEDFVLEKKLGQGAFGTVFSAIHRRTGVRIALKAIPKAPLFGSDGRLFDSSDFRHRASIQLRSARDEFFALYRTLGQDRVLQLEAAFQNSGYFFLGTTLHPFGDVHSLLKRYDGGLPIDLAKSLAADIVIGLCALRQRGLIHRDMKPANLLMGQNGHLLISDLGLAFACPTHMSDLEKSLLTPFVLARREANASEVTTGMCGTPLYTSPEMILRQAYSYAVDVWAFGVILFQMLIGGCPFYYPTGRGRSALDHAILSGDFDMSDDERAELNDPLAEDLIRFALETNPSARPTPEQLKEHPWFNDIDWDNHTRTPAPASWVPPPSVSSPPLDDPGLYASDDTSPESTLPYFSFLSTTLRGTGLPPIQQPSSTSRVELSDSMFDLGALVPSESPSSGLPSSSLDFSATPAIPQDVNSFASAISSGTFSVTSGSPLPPVVPPISTRRPLHRRVLTSIGTWSRGVWCDLRARSWAG</sequence>
<dbReference type="InterPro" id="IPR017441">
    <property type="entry name" value="Protein_kinase_ATP_BS"/>
</dbReference>
<dbReference type="EC" id="2.7.11.1" evidence="1"/>
<dbReference type="PANTHER" id="PTHR24356:SF1">
    <property type="entry name" value="SERINE_THREONINE-PROTEIN KINASE GREATWALL"/>
    <property type="match status" value="1"/>
</dbReference>
<dbReference type="InterPro" id="IPR050236">
    <property type="entry name" value="Ser_Thr_kinase_AGC"/>
</dbReference>
<dbReference type="GO" id="GO:0004674">
    <property type="term" value="F:protein serine/threonine kinase activity"/>
    <property type="evidence" value="ECO:0007669"/>
    <property type="project" value="UniProtKB-KW"/>
</dbReference>
<evidence type="ECO:0000313" key="13">
    <source>
        <dbReference type="Proteomes" id="UP001212997"/>
    </source>
</evidence>
<dbReference type="PROSITE" id="PS50011">
    <property type="entry name" value="PROTEIN_KINASE_DOM"/>
    <property type="match status" value="1"/>
</dbReference>
<protein>
    <recommendedName>
        <fullName evidence="1">non-specific serine/threonine protein kinase</fullName>
        <ecNumber evidence="1">2.7.11.1</ecNumber>
    </recommendedName>
</protein>
<comment type="catalytic activity">
    <reaction evidence="8">
        <text>L-seryl-[protein] + ATP = O-phospho-L-seryl-[protein] + ADP + H(+)</text>
        <dbReference type="Rhea" id="RHEA:17989"/>
        <dbReference type="Rhea" id="RHEA-COMP:9863"/>
        <dbReference type="Rhea" id="RHEA-COMP:11604"/>
        <dbReference type="ChEBI" id="CHEBI:15378"/>
        <dbReference type="ChEBI" id="CHEBI:29999"/>
        <dbReference type="ChEBI" id="CHEBI:30616"/>
        <dbReference type="ChEBI" id="CHEBI:83421"/>
        <dbReference type="ChEBI" id="CHEBI:456216"/>
        <dbReference type="EC" id="2.7.11.1"/>
    </reaction>
</comment>
<comment type="catalytic activity">
    <reaction evidence="7">
        <text>L-threonyl-[protein] + ATP = O-phospho-L-threonyl-[protein] + ADP + H(+)</text>
        <dbReference type="Rhea" id="RHEA:46608"/>
        <dbReference type="Rhea" id="RHEA-COMP:11060"/>
        <dbReference type="Rhea" id="RHEA-COMP:11605"/>
        <dbReference type="ChEBI" id="CHEBI:15378"/>
        <dbReference type="ChEBI" id="CHEBI:30013"/>
        <dbReference type="ChEBI" id="CHEBI:30616"/>
        <dbReference type="ChEBI" id="CHEBI:61977"/>
        <dbReference type="ChEBI" id="CHEBI:456216"/>
        <dbReference type="EC" id="2.7.11.1"/>
    </reaction>
</comment>
<dbReference type="InterPro" id="IPR008271">
    <property type="entry name" value="Ser/Thr_kinase_AS"/>
</dbReference>
<evidence type="ECO:0000256" key="7">
    <source>
        <dbReference type="ARBA" id="ARBA00047899"/>
    </source>
</evidence>
<evidence type="ECO:0000256" key="6">
    <source>
        <dbReference type="ARBA" id="ARBA00022840"/>
    </source>
</evidence>
<evidence type="ECO:0000259" key="11">
    <source>
        <dbReference type="PROSITE" id="PS50011"/>
    </source>
</evidence>
<evidence type="ECO:0000256" key="5">
    <source>
        <dbReference type="ARBA" id="ARBA00022777"/>
    </source>
</evidence>
<evidence type="ECO:0000256" key="4">
    <source>
        <dbReference type="ARBA" id="ARBA00022741"/>
    </source>
</evidence>
<evidence type="ECO:0000256" key="1">
    <source>
        <dbReference type="ARBA" id="ARBA00012513"/>
    </source>
</evidence>
<comment type="caution">
    <text evidence="12">The sequence shown here is derived from an EMBL/GenBank/DDBJ whole genome shotgun (WGS) entry which is preliminary data.</text>
</comment>
<feature type="domain" description="Protein kinase" evidence="11">
    <location>
        <begin position="304"/>
        <end position="602"/>
    </location>
</feature>
<dbReference type="InterPro" id="IPR011009">
    <property type="entry name" value="Kinase-like_dom_sf"/>
</dbReference>
<name>A0AAD5YJP2_9APHY</name>
<dbReference type="SMART" id="SM00220">
    <property type="entry name" value="S_TKc"/>
    <property type="match status" value="1"/>
</dbReference>
<dbReference type="Pfam" id="PF00069">
    <property type="entry name" value="Pkinase"/>
    <property type="match status" value="1"/>
</dbReference>
<evidence type="ECO:0000256" key="10">
    <source>
        <dbReference type="SAM" id="MobiDB-lite"/>
    </source>
</evidence>
<accession>A0AAD5YJP2</accession>
<dbReference type="SUPFAM" id="SSF56112">
    <property type="entry name" value="Protein kinase-like (PK-like)"/>
    <property type="match status" value="1"/>
</dbReference>
<feature type="region of interest" description="Disordered" evidence="10">
    <location>
        <begin position="612"/>
        <end position="643"/>
    </location>
</feature>
<evidence type="ECO:0000256" key="3">
    <source>
        <dbReference type="ARBA" id="ARBA00022679"/>
    </source>
</evidence>
<evidence type="ECO:0000256" key="8">
    <source>
        <dbReference type="ARBA" id="ARBA00048679"/>
    </source>
</evidence>
<dbReference type="InterPro" id="IPR000719">
    <property type="entry name" value="Prot_kinase_dom"/>
</dbReference>
<feature type="binding site" evidence="9">
    <location>
        <position position="333"/>
    </location>
    <ligand>
        <name>ATP</name>
        <dbReference type="ChEBI" id="CHEBI:30616"/>
    </ligand>
</feature>
<dbReference type="Gene3D" id="1.10.510.10">
    <property type="entry name" value="Transferase(Phosphotransferase) domain 1"/>
    <property type="match status" value="1"/>
</dbReference>
<keyword evidence="5" id="KW-0418">Kinase</keyword>
<feature type="region of interest" description="Disordered" evidence="10">
    <location>
        <begin position="36"/>
        <end position="57"/>
    </location>
</feature>
<reference evidence="12" key="1">
    <citation type="submission" date="2022-07" db="EMBL/GenBank/DDBJ databases">
        <title>Genome Sequence of Physisporinus lineatus.</title>
        <authorList>
            <person name="Buettner E."/>
        </authorList>
    </citation>
    <scope>NUCLEOTIDE SEQUENCE</scope>
    <source>
        <strain evidence="12">VT162</strain>
    </source>
</reference>
<dbReference type="EMBL" id="JANAWD010000140">
    <property type="protein sequence ID" value="KAJ3485839.1"/>
    <property type="molecule type" value="Genomic_DNA"/>
</dbReference>
<dbReference type="PROSITE" id="PS00107">
    <property type="entry name" value="PROTEIN_KINASE_ATP"/>
    <property type="match status" value="1"/>
</dbReference>
<proteinExistence type="predicted"/>
<dbReference type="Proteomes" id="UP001212997">
    <property type="component" value="Unassembled WGS sequence"/>
</dbReference>
<keyword evidence="6 9" id="KW-0067">ATP-binding</keyword>
<keyword evidence="2" id="KW-0723">Serine/threonine-protein kinase</keyword>
<dbReference type="AlphaFoldDB" id="A0AAD5YJP2"/>